<dbReference type="GO" id="GO:0006508">
    <property type="term" value="P:proteolysis"/>
    <property type="evidence" value="ECO:0007669"/>
    <property type="project" value="InterPro"/>
</dbReference>
<comment type="caution">
    <text evidence="4">The sequence shown here is derived from an EMBL/GenBank/DDBJ whole genome shotgun (WGS) entry which is preliminary data.</text>
</comment>
<dbReference type="PANTHER" id="PTHR43194:SF2">
    <property type="entry name" value="PEROXISOMAL MEMBRANE PROTEIN LPX1"/>
    <property type="match status" value="1"/>
</dbReference>
<dbReference type="InterPro" id="IPR000073">
    <property type="entry name" value="AB_hydrolase_1"/>
</dbReference>
<protein>
    <submittedName>
        <fullName evidence="4">Alpha/Beta hydrolase protein</fullName>
    </submittedName>
</protein>
<keyword evidence="5" id="KW-1185">Reference proteome</keyword>
<dbReference type="PRINTS" id="PR00111">
    <property type="entry name" value="ABHYDROLASE"/>
</dbReference>
<dbReference type="InterPro" id="IPR005945">
    <property type="entry name" value="Pro_imino_pep"/>
</dbReference>
<dbReference type="Proteomes" id="UP001287356">
    <property type="component" value="Unassembled WGS sequence"/>
</dbReference>
<dbReference type="PANTHER" id="PTHR43194">
    <property type="entry name" value="HYDROLASE ALPHA/BETA FOLD FAMILY"/>
    <property type="match status" value="1"/>
</dbReference>
<proteinExistence type="inferred from homology"/>
<dbReference type="AlphaFoldDB" id="A0AAE0JZL3"/>
<name>A0AAE0JZL3_9PEZI</name>
<dbReference type="GO" id="GO:0008233">
    <property type="term" value="F:peptidase activity"/>
    <property type="evidence" value="ECO:0007669"/>
    <property type="project" value="InterPro"/>
</dbReference>
<reference evidence="4" key="1">
    <citation type="journal article" date="2023" name="Mol. Phylogenet. Evol.">
        <title>Genome-scale phylogeny and comparative genomics of the fungal order Sordariales.</title>
        <authorList>
            <person name="Hensen N."/>
            <person name="Bonometti L."/>
            <person name="Westerberg I."/>
            <person name="Brannstrom I.O."/>
            <person name="Guillou S."/>
            <person name="Cros-Aarteil S."/>
            <person name="Calhoun S."/>
            <person name="Haridas S."/>
            <person name="Kuo A."/>
            <person name="Mondo S."/>
            <person name="Pangilinan J."/>
            <person name="Riley R."/>
            <person name="LaButti K."/>
            <person name="Andreopoulos B."/>
            <person name="Lipzen A."/>
            <person name="Chen C."/>
            <person name="Yan M."/>
            <person name="Daum C."/>
            <person name="Ng V."/>
            <person name="Clum A."/>
            <person name="Steindorff A."/>
            <person name="Ohm R.A."/>
            <person name="Martin F."/>
            <person name="Silar P."/>
            <person name="Natvig D.O."/>
            <person name="Lalanne C."/>
            <person name="Gautier V."/>
            <person name="Ament-Velasquez S.L."/>
            <person name="Kruys A."/>
            <person name="Hutchinson M.I."/>
            <person name="Powell A.J."/>
            <person name="Barry K."/>
            <person name="Miller A.N."/>
            <person name="Grigoriev I.V."/>
            <person name="Debuchy R."/>
            <person name="Gladieux P."/>
            <person name="Hiltunen Thoren M."/>
            <person name="Johannesson H."/>
        </authorList>
    </citation>
    <scope>NUCLEOTIDE SEQUENCE</scope>
    <source>
        <strain evidence="4">CBS 958.72</strain>
    </source>
</reference>
<evidence type="ECO:0000259" key="3">
    <source>
        <dbReference type="Pfam" id="PF00561"/>
    </source>
</evidence>
<dbReference type="Pfam" id="PF00561">
    <property type="entry name" value="Abhydrolase_1"/>
    <property type="match status" value="1"/>
</dbReference>
<keyword evidence="2 4" id="KW-0378">Hydrolase</keyword>
<organism evidence="4 5">
    <name type="scientific">Lasiosphaeria ovina</name>
    <dbReference type="NCBI Taxonomy" id="92902"/>
    <lineage>
        <taxon>Eukaryota</taxon>
        <taxon>Fungi</taxon>
        <taxon>Dikarya</taxon>
        <taxon>Ascomycota</taxon>
        <taxon>Pezizomycotina</taxon>
        <taxon>Sordariomycetes</taxon>
        <taxon>Sordariomycetidae</taxon>
        <taxon>Sordariales</taxon>
        <taxon>Lasiosphaeriaceae</taxon>
        <taxon>Lasiosphaeria</taxon>
    </lineage>
</organism>
<evidence type="ECO:0000256" key="2">
    <source>
        <dbReference type="ARBA" id="ARBA00022801"/>
    </source>
</evidence>
<dbReference type="InterPro" id="IPR050228">
    <property type="entry name" value="Carboxylesterase_BioH"/>
</dbReference>
<dbReference type="PIRSF" id="PIRSF005539">
    <property type="entry name" value="Pept_S33_TRI_F1"/>
    <property type="match status" value="1"/>
</dbReference>
<dbReference type="NCBIfam" id="TIGR01250">
    <property type="entry name" value="pro_imino_pep_2"/>
    <property type="match status" value="1"/>
</dbReference>
<dbReference type="InterPro" id="IPR029058">
    <property type="entry name" value="AB_hydrolase_fold"/>
</dbReference>
<dbReference type="SUPFAM" id="SSF53474">
    <property type="entry name" value="alpha/beta-Hydrolases"/>
    <property type="match status" value="1"/>
</dbReference>
<sequence>MCAAICDFCTGPPGQERRYPPPTQTGTVVFNVPGTGEVAETYYEVWGRLDGRDRVPLVCLHGGPGIVHNYMLPISLVHVDFGIPVLMYDQLGCGKSTRFRDRKNDTSFWTPELFMAELDNLLQCLGIQEPFDLLGHSWGGMLAAQFALTQPSGLRKLILCDTPSDMQAWVRVAEHLRALLPPEVVEVLTDCERSGQTDSPEYQSAMIEFYRRHLCRVEPFPPELMASFAGIADDNTVYTTMNGASEFAVTGSLRTWSIVHNLHKITEATVPGGILIINGHFDEAQDACVLPYFTQTPARAKWVQFALSSHMPQLEETEKFVRTLGDFLVTHC</sequence>
<evidence type="ECO:0000313" key="5">
    <source>
        <dbReference type="Proteomes" id="UP001287356"/>
    </source>
</evidence>
<dbReference type="EMBL" id="JAULSN010000007">
    <property type="protein sequence ID" value="KAK3367338.1"/>
    <property type="molecule type" value="Genomic_DNA"/>
</dbReference>
<comment type="similarity">
    <text evidence="1">Belongs to the peptidase S33 family.</text>
</comment>
<reference evidence="4" key="2">
    <citation type="submission" date="2023-06" db="EMBL/GenBank/DDBJ databases">
        <authorList>
            <consortium name="Lawrence Berkeley National Laboratory"/>
            <person name="Haridas S."/>
            <person name="Hensen N."/>
            <person name="Bonometti L."/>
            <person name="Westerberg I."/>
            <person name="Brannstrom I.O."/>
            <person name="Guillou S."/>
            <person name="Cros-Aarteil S."/>
            <person name="Calhoun S."/>
            <person name="Kuo A."/>
            <person name="Mondo S."/>
            <person name="Pangilinan J."/>
            <person name="Riley R."/>
            <person name="Labutti K."/>
            <person name="Andreopoulos B."/>
            <person name="Lipzen A."/>
            <person name="Chen C."/>
            <person name="Yanf M."/>
            <person name="Daum C."/>
            <person name="Ng V."/>
            <person name="Clum A."/>
            <person name="Steindorff A."/>
            <person name="Ohm R."/>
            <person name="Martin F."/>
            <person name="Silar P."/>
            <person name="Natvig D."/>
            <person name="Lalanne C."/>
            <person name="Gautier V."/>
            <person name="Ament-Velasquez S.L."/>
            <person name="Kruys A."/>
            <person name="Hutchinson M.I."/>
            <person name="Powell A.J."/>
            <person name="Barry K."/>
            <person name="Miller A.N."/>
            <person name="Grigoriev I.V."/>
            <person name="Debuchy R."/>
            <person name="Gladieux P."/>
            <person name="Thoren M.H."/>
            <person name="Johannesson H."/>
        </authorList>
    </citation>
    <scope>NUCLEOTIDE SEQUENCE</scope>
    <source>
        <strain evidence="4">CBS 958.72</strain>
    </source>
</reference>
<feature type="domain" description="AB hydrolase-1" evidence="3">
    <location>
        <begin position="56"/>
        <end position="316"/>
    </location>
</feature>
<accession>A0AAE0JZL3</accession>
<evidence type="ECO:0000256" key="1">
    <source>
        <dbReference type="ARBA" id="ARBA00010088"/>
    </source>
</evidence>
<dbReference type="InterPro" id="IPR002410">
    <property type="entry name" value="Peptidase_S33"/>
</dbReference>
<dbReference type="Gene3D" id="3.40.50.1820">
    <property type="entry name" value="alpha/beta hydrolase"/>
    <property type="match status" value="1"/>
</dbReference>
<dbReference type="PRINTS" id="PR00793">
    <property type="entry name" value="PROAMNOPTASE"/>
</dbReference>
<evidence type="ECO:0000313" key="4">
    <source>
        <dbReference type="EMBL" id="KAK3367338.1"/>
    </source>
</evidence>
<gene>
    <name evidence="4" type="ORF">B0T24DRAFT_723126</name>
</gene>